<dbReference type="EMBL" id="JBIAHM010000008">
    <property type="protein sequence ID" value="MFE9601312.1"/>
    <property type="molecule type" value="Genomic_DNA"/>
</dbReference>
<reference evidence="2 3" key="1">
    <citation type="submission" date="2024-10" db="EMBL/GenBank/DDBJ databases">
        <title>The Natural Products Discovery Center: Release of the First 8490 Sequenced Strains for Exploring Actinobacteria Biosynthetic Diversity.</title>
        <authorList>
            <person name="Kalkreuter E."/>
            <person name="Kautsar S.A."/>
            <person name="Yang D."/>
            <person name="Bader C.D."/>
            <person name="Teijaro C.N."/>
            <person name="Fluegel L."/>
            <person name="Davis C.M."/>
            <person name="Simpson J.R."/>
            <person name="Lauterbach L."/>
            <person name="Steele A.D."/>
            <person name="Gui C."/>
            <person name="Meng S."/>
            <person name="Li G."/>
            <person name="Viehrig K."/>
            <person name="Ye F."/>
            <person name="Su P."/>
            <person name="Kiefer A.F."/>
            <person name="Nichols A."/>
            <person name="Cepeda A.J."/>
            <person name="Yan W."/>
            <person name="Fan B."/>
            <person name="Jiang Y."/>
            <person name="Adhikari A."/>
            <person name="Zheng C.-J."/>
            <person name="Schuster L."/>
            <person name="Cowan T.M."/>
            <person name="Smanski M.J."/>
            <person name="Chevrette M.G."/>
            <person name="De Carvalho L.P.S."/>
            <person name="Shen B."/>
        </authorList>
    </citation>
    <scope>NUCLEOTIDE SEQUENCE [LARGE SCALE GENOMIC DNA]</scope>
    <source>
        <strain evidence="2 3">NPDC006488</strain>
    </source>
</reference>
<accession>A0ABW6M7N7</accession>
<feature type="domain" description="DUF6879" evidence="1">
    <location>
        <begin position="6"/>
        <end position="167"/>
    </location>
</feature>
<gene>
    <name evidence="2" type="ORF">ACFYNQ_22430</name>
</gene>
<sequence length="170" mass="19420">MTRAPTFEELFRDCQRTAVHLEMRDAYMKSDPAFIDWKAGITLDPAERWRDWHAIVTEATSRSVEIRRARVISTPVSEYIRFEHDGTHGLNIAAGEDVRWLSRRHATDLALPGNDFWLFDSSLVLVNHFDGEGESMQVELTDDPAVAKLCESAFDSVWAWATPHAEFQLA</sequence>
<evidence type="ECO:0000259" key="1">
    <source>
        <dbReference type="Pfam" id="PF21806"/>
    </source>
</evidence>
<name>A0ABW6M7N7_9ACTN</name>
<proteinExistence type="predicted"/>
<evidence type="ECO:0000313" key="2">
    <source>
        <dbReference type="EMBL" id="MFE9601312.1"/>
    </source>
</evidence>
<dbReference type="Proteomes" id="UP001601303">
    <property type="component" value="Unassembled WGS sequence"/>
</dbReference>
<dbReference type="InterPro" id="IPR049244">
    <property type="entry name" value="DUF6879"/>
</dbReference>
<dbReference type="RefSeq" id="WP_388108424.1">
    <property type="nucleotide sequence ID" value="NZ_JBIAHM010000008.1"/>
</dbReference>
<dbReference type="Pfam" id="PF21806">
    <property type="entry name" value="DUF6879"/>
    <property type="match status" value="1"/>
</dbReference>
<protein>
    <submittedName>
        <fullName evidence="2">DUF6879 family protein</fullName>
    </submittedName>
</protein>
<keyword evidence="3" id="KW-1185">Reference proteome</keyword>
<evidence type="ECO:0000313" key="3">
    <source>
        <dbReference type="Proteomes" id="UP001601303"/>
    </source>
</evidence>
<comment type="caution">
    <text evidence="2">The sequence shown here is derived from an EMBL/GenBank/DDBJ whole genome shotgun (WGS) entry which is preliminary data.</text>
</comment>
<organism evidence="2 3">
    <name type="scientific">Streptomyces hokutonensis</name>
    <dbReference type="NCBI Taxonomy" id="1306990"/>
    <lineage>
        <taxon>Bacteria</taxon>
        <taxon>Bacillati</taxon>
        <taxon>Actinomycetota</taxon>
        <taxon>Actinomycetes</taxon>
        <taxon>Kitasatosporales</taxon>
        <taxon>Streptomycetaceae</taxon>
        <taxon>Streptomyces</taxon>
    </lineage>
</organism>